<dbReference type="PANTHER" id="PTHR47219">
    <property type="entry name" value="RAB GTPASE-ACTIVATING PROTEIN 1-LIKE"/>
    <property type="match status" value="1"/>
</dbReference>
<feature type="compositionally biased region" description="Basic and acidic residues" evidence="4">
    <location>
        <begin position="134"/>
        <end position="158"/>
    </location>
</feature>
<dbReference type="SMART" id="SM00164">
    <property type="entry name" value="TBC"/>
    <property type="match status" value="1"/>
</dbReference>
<feature type="compositionally biased region" description="Low complexity" evidence="4">
    <location>
        <begin position="675"/>
        <end position="702"/>
    </location>
</feature>
<protein>
    <recommendedName>
        <fullName evidence="5">Rab-GAP TBC domain-containing protein</fullName>
    </recommendedName>
</protein>
<evidence type="ECO:0000256" key="4">
    <source>
        <dbReference type="SAM" id="MobiDB-lite"/>
    </source>
</evidence>
<feature type="coiled-coil region" evidence="3">
    <location>
        <begin position="596"/>
        <end position="670"/>
    </location>
</feature>
<feature type="domain" description="Rab-GAP TBC" evidence="5">
    <location>
        <begin position="220"/>
        <end position="404"/>
    </location>
</feature>
<dbReference type="AlphaFoldDB" id="A0AAV5UCD1"/>
<dbReference type="Gene3D" id="1.10.8.270">
    <property type="entry name" value="putative rabgap domain of human tbc1 domain family member 14 like domains"/>
    <property type="match status" value="1"/>
</dbReference>
<evidence type="ECO:0000313" key="7">
    <source>
        <dbReference type="Proteomes" id="UP001432027"/>
    </source>
</evidence>
<feature type="compositionally biased region" description="Low complexity" evidence="4">
    <location>
        <begin position="75"/>
        <end position="106"/>
    </location>
</feature>
<name>A0AAV5UCD1_9BILA</name>
<dbReference type="FunFam" id="1.10.472.80:FF:000002">
    <property type="entry name" value="Ecotropic viral integration site 5"/>
    <property type="match status" value="1"/>
</dbReference>
<dbReference type="Pfam" id="PF00566">
    <property type="entry name" value="RabGAP-TBC"/>
    <property type="match status" value="1"/>
</dbReference>
<feature type="compositionally biased region" description="Acidic residues" evidence="4">
    <location>
        <begin position="922"/>
        <end position="932"/>
    </location>
</feature>
<sequence length="958" mass="108113">HPVFSVVSAACSPMPVVAPPPSAAAAAPHPTTPTVFPFHGEVAASPSIYQTTSSYLNHYIQGQGNEWFKWPSRLSLSPRPSSGSTSFNTIRSVSPASTMATSSASVSPPPGISEASSARRDSDGSCNEPLVSEEVPKQEVTMLEKMEQLNRSNEEDARSVASRRSGGSSGGSGAPPKREASVAAEEEEEDLWTVWGDLIRNWETEIRKRPAYIKTLVKRGIPQHFRTIAWQLLSNASVSAIHETYSDYMRQSSVYEKVIQRDIPRTYPELEFFKDAGRGQSSLFNVIKAYSIHDKEVGYCQGSAFIVGQLLLQMPEEEAFAVLVRLMENYRLRELYKPTMTDLGLCMFQLECIVQEQMPDLYTHFNNMGFDTSMYASSWFLTLFTTTLPLEIANRIMDCFLVEGMEYIFCIAMAILQQARIDLLRLDMEGMLKYFQREIRERYEHDAELLFTVASMVTLNPKRMKKLEKDYLAKRTKEQEEAVELRRLRTENRLLRQRIDYLEAESSALADRLVKGQVNLAQEAENCISISHELNILRDINSEAHKKLEDAYESIRELSSKRPSNMVESEAQVDDTSMIEHIHSLQQELMERVNKQADAENTIRDLKQRIHELELANKRLREHEPEEGIAGLQEELISVKMREAEAALSLKEIRQRLAELEQQWAKYIHMRTFDPSATPSSDSAPSSPTGETATTPGTEKPPQSSPPTLTSARAKLAKFTATIMGGGGEGEHTGVSVRELEDQLMGVRIKEADTLAELKEMRQKVMELETQNRVCSNQLKRQDEELKRIREEKEGMVKSARDTEESFSRERSKFVQRESELTEQNMMQRIKYSEAVQSIQDLRQQINHLELKSAEKWTEGQLRGASVCDDEESSSLNELSMAGSHHSIGSASIASEDMRTLLSEMSLKVPTDSLCSRVADPLSEEEDEGTETEDSRRKMMIVNGEEDGNDTTDSGIKC</sequence>
<dbReference type="PROSITE" id="PS50086">
    <property type="entry name" value="TBC_RABGAP"/>
    <property type="match status" value="1"/>
</dbReference>
<dbReference type="InterPro" id="IPR050302">
    <property type="entry name" value="Rab_GAP_TBC_domain"/>
</dbReference>
<dbReference type="FunFam" id="1.10.10.750:FF:000003">
    <property type="entry name" value="GTPase activating protein (Evi5)"/>
    <property type="match status" value="1"/>
</dbReference>
<dbReference type="GO" id="GO:0005096">
    <property type="term" value="F:GTPase activator activity"/>
    <property type="evidence" value="ECO:0007669"/>
    <property type="project" value="UniProtKB-KW"/>
</dbReference>
<evidence type="ECO:0000313" key="6">
    <source>
        <dbReference type="EMBL" id="GMT04595.1"/>
    </source>
</evidence>
<reference evidence="6" key="1">
    <citation type="submission" date="2023-10" db="EMBL/GenBank/DDBJ databases">
        <title>Genome assembly of Pristionchus species.</title>
        <authorList>
            <person name="Yoshida K."/>
            <person name="Sommer R.J."/>
        </authorList>
    </citation>
    <scope>NUCLEOTIDE SEQUENCE</scope>
    <source>
        <strain evidence="6">RS0144</strain>
    </source>
</reference>
<dbReference type="Gene3D" id="1.10.10.750">
    <property type="entry name" value="Ypt/Rab-GAP domain of gyp1p, domain 1"/>
    <property type="match status" value="1"/>
</dbReference>
<evidence type="ECO:0000256" key="1">
    <source>
        <dbReference type="ARBA" id="ARBA00022468"/>
    </source>
</evidence>
<dbReference type="GO" id="GO:0031267">
    <property type="term" value="F:small GTPase binding"/>
    <property type="evidence" value="ECO:0007669"/>
    <property type="project" value="TreeGrafter"/>
</dbReference>
<evidence type="ECO:0000256" key="2">
    <source>
        <dbReference type="ARBA" id="ARBA00023054"/>
    </source>
</evidence>
<keyword evidence="2 3" id="KW-0175">Coiled coil</keyword>
<keyword evidence="7" id="KW-1185">Reference proteome</keyword>
<dbReference type="FunFam" id="1.10.8.270:FF:000001">
    <property type="entry name" value="TBC1 domain family member 1"/>
    <property type="match status" value="1"/>
</dbReference>
<evidence type="ECO:0000256" key="3">
    <source>
        <dbReference type="SAM" id="Coils"/>
    </source>
</evidence>
<dbReference type="EMBL" id="BTSX01000006">
    <property type="protein sequence ID" value="GMT04595.1"/>
    <property type="molecule type" value="Genomic_DNA"/>
</dbReference>
<dbReference type="InterPro" id="IPR035969">
    <property type="entry name" value="Rab-GAP_TBC_sf"/>
</dbReference>
<accession>A0AAV5UCD1</accession>
<dbReference type="Proteomes" id="UP001432027">
    <property type="component" value="Unassembled WGS sequence"/>
</dbReference>
<dbReference type="PANTHER" id="PTHR47219:SF22">
    <property type="entry name" value="RAB-GAP TBC DOMAIN-CONTAINING PROTEIN"/>
    <property type="match status" value="1"/>
</dbReference>
<dbReference type="SUPFAM" id="SSF47923">
    <property type="entry name" value="Ypt/Rab-GAP domain of gyp1p"/>
    <property type="match status" value="2"/>
</dbReference>
<feature type="region of interest" description="Disordered" evidence="4">
    <location>
        <begin position="75"/>
        <end position="186"/>
    </location>
</feature>
<evidence type="ECO:0000259" key="5">
    <source>
        <dbReference type="PROSITE" id="PS50086"/>
    </source>
</evidence>
<dbReference type="InterPro" id="IPR000195">
    <property type="entry name" value="Rab-GAP-TBC_dom"/>
</dbReference>
<gene>
    <name evidence="6" type="ORF">PENTCL1PPCAC_26769</name>
</gene>
<feature type="region of interest" description="Disordered" evidence="4">
    <location>
        <begin position="917"/>
        <end position="958"/>
    </location>
</feature>
<feature type="region of interest" description="Disordered" evidence="4">
    <location>
        <begin position="675"/>
        <end position="710"/>
    </location>
</feature>
<feature type="non-terminal residue" evidence="6">
    <location>
        <position position="1"/>
    </location>
</feature>
<dbReference type="Gene3D" id="1.10.472.80">
    <property type="entry name" value="Ypt/Rab-GAP domain of gyp1p, domain 3"/>
    <property type="match status" value="1"/>
</dbReference>
<proteinExistence type="predicted"/>
<keyword evidence="1" id="KW-0343">GTPase activation</keyword>
<organism evidence="6 7">
    <name type="scientific">Pristionchus entomophagus</name>
    <dbReference type="NCBI Taxonomy" id="358040"/>
    <lineage>
        <taxon>Eukaryota</taxon>
        <taxon>Metazoa</taxon>
        <taxon>Ecdysozoa</taxon>
        <taxon>Nematoda</taxon>
        <taxon>Chromadorea</taxon>
        <taxon>Rhabditida</taxon>
        <taxon>Rhabditina</taxon>
        <taxon>Diplogasteromorpha</taxon>
        <taxon>Diplogasteroidea</taxon>
        <taxon>Neodiplogasteridae</taxon>
        <taxon>Pristionchus</taxon>
    </lineage>
</organism>
<comment type="caution">
    <text evidence="6">The sequence shown here is derived from an EMBL/GenBank/DDBJ whole genome shotgun (WGS) entry which is preliminary data.</text>
</comment>
<feature type="region of interest" description="Disordered" evidence="4">
    <location>
        <begin position="794"/>
        <end position="813"/>
    </location>
</feature>